<dbReference type="Proteomes" id="UP000034098">
    <property type="component" value="Unassembled WGS sequence"/>
</dbReference>
<dbReference type="NCBIfam" id="NF041216">
    <property type="entry name" value="CU044_2847_fam"/>
    <property type="match status" value="1"/>
</dbReference>
<dbReference type="EMBL" id="JYJA01000025">
    <property type="protein sequence ID" value="KJL44575.1"/>
    <property type="molecule type" value="Genomic_DNA"/>
</dbReference>
<dbReference type="RefSeq" id="WP_045296992.1">
    <property type="nucleotide sequence ID" value="NZ_JYJA01000025.1"/>
</dbReference>
<dbReference type="PATRIC" id="fig|69370.6.peg.771"/>
<dbReference type="InterPro" id="IPR045794">
    <property type="entry name" value="Trypco1"/>
</dbReference>
<evidence type="ECO:0000259" key="1">
    <source>
        <dbReference type="Pfam" id="PF19493"/>
    </source>
</evidence>
<evidence type="ECO:0000313" key="3">
    <source>
        <dbReference type="Proteomes" id="UP000034098"/>
    </source>
</evidence>
<comment type="caution">
    <text evidence="2">The sequence shown here is derived from an EMBL/GenBank/DDBJ whole genome shotgun (WGS) entry which is preliminary data.</text>
</comment>
<keyword evidence="3" id="KW-1185">Reference proteome</keyword>
<reference evidence="2 3" key="1">
    <citation type="submission" date="2015-02" db="EMBL/GenBank/DDBJ databases">
        <title>Draft genome sequences of ten Microbacterium spp. with emphasis on heavy metal contaminated environments.</title>
        <authorList>
            <person name="Corretto E."/>
        </authorList>
    </citation>
    <scope>NUCLEOTIDE SEQUENCE [LARGE SCALE GENOMIC DNA]</scope>
    <source>
        <strain evidence="2 3">DSM 8608</strain>
    </source>
</reference>
<protein>
    <recommendedName>
        <fullName evidence="1">Trypsin-co-occurring domain-containing protein</fullName>
    </recommendedName>
</protein>
<name>A0A0M2HII1_MICTR</name>
<evidence type="ECO:0000313" key="2">
    <source>
        <dbReference type="EMBL" id="KJL44575.1"/>
    </source>
</evidence>
<dbReference type="AlphaFoldDB" id="A0A0M2HII1"/>
<sequence>MGTNLVEFPLGDGGSVVIAAGGPDSGRDADGPVLRGRVSEAVVTQATESFETVVQRVQPAATAVLEAIRSGPHPPSEVTVEFGIEMSADLGAVIASTAVQANFKVCITWQREASH</sequence>
<dbReference type="Pfam" id="PF19493">
    <property type="entry name" value="Trypco1"/>
    <property type="match status" value="1"/>
</dbReference>
<gene>
    <name evidence="2" type="ORF">RS82_00747</name>
</gene>
<dbReference type="OrthoDB" id="574243at2"/>
<feature type="domain" description="Trypsin-co-occurring" evidence="1">
    <location>
        <begin position="8"/>
        <end position="111"/>
    </location>
</feature>
<accession>A0A0M2HII1</accession>
<organism evidence="2 3">
    <name type="scientific">Microbacterium trichothecenolyticum</name>
    <name type="common">Aureobacterium trichothecenolyticum</name>
    <dbReference type="NCBI Taxonomy" id="69370"/>
    <lineage>
        <taxon>Bacteria</taxon>
        <taxon>Bacillati</taxon>
        <taxon>Actinomycetota</taxon>
        <taxon>Actinomycetes</taxon>
        <taxon>Micrococcales</taxon>
        <taxon>Microbacteriaceae</taxon>
        <taxon>Microbacterium</taxon>
    </lineage>
</organism>
<proteinExistence type="predicted"/>